<gene>
    <name evidence="1" type="ordered locus">NGR_b02810</name>
</gene>
<organism evidence="1 2">
    <name type="scientific">Sinorhizobium fredii (strain NBRC 101917 / NGR234)</name>
    <dbReference type="NCBI Taxonomy" id="394"/>
    <lineage>
        <taxon>Bacteria</taxon>
        <taxon>Pseudomonadati</taxon>
        <taxon>Pseudomonadota</taxon>
        <taxon>Alphaproteobacteria</taxon>
        <taxon>Hyphomicrobiales</taxon>
        <taxon>Rhizobiaceae</taxon>
        <taxon>Sinorhizobium/Ensifer group</taxon>
        <taxon>Sinorhizobium</taxon>
    </lineage>
</organism>
<dbReference type="EMBL" id="CP000874">
    <property type="protein sequence ID" value="ACP21746.1"/>
    <property type="molecule type" value="Genomic_DNA"/>
</dbReference>
<dbReference type="KEGG" id="rhi:NGR_b02810"/>
<geneLocation type="plasmid" evidence="2">
    <name>sym pNGR234b</name>
</geneLocation>
<dbReference type="Proteomes" id="UP000001054">
    <property type="component" value="Plasmid pNGR234b"/>
</dbReference>
<protein>
    <submittedName>
        <fullName evidence="1">Uncharacterized protein</fullName>
    </submittedName>
</protein>
<dbReference type="HOGENOM" id="CLU_2901156_0_0_5"/>
<accession>C3KNT8</accession>
<sequence length="62" mass="7217">MTFVPYTCRIYARTLRVISGFGHFGSLARMRTPYMRFLFVRPALCLQLSFRPRLATTPLLFG</sequence>
<evidence type="ECO:0000313" key="1">
    <source>
        <dbReference type="EMBL" id="ACP21746.1"/>
    </source>
</evidence>
<reference evidence="2" key="1">
    <citation type="journal article" date="2004" name="J. Bacteriol.">
        <title>An evolutionary hot spot: the pNGR234b replicon of Rhizobium sp. strain NGR234.</title>
        <authorList>
            <person name="Streit W.R."/>
            <person name="Schmitz R.A."/>
            <person name="Perret X."/>
            <person name="Staehelin C."/>
            <person name="Deakin W.J."/>
            <person name="Raasch C."/>
            <person name="Liesegang H."/>
            <person name="Broughton W.J."/>
        </authorList>
    </citation>
    <scope>NUCLEOTIDE SEQUENCE [LARGE SCALE GENOMIC DNA]</scope>
    <source>
        <strain evidence="2">NBRC 101917 / NGR234</strain>
    </source>
</reference>
<reference evidence="1 2" key="2">
    <citation type="journal article" date="2009" name="Appl. Environ. Microbiol.">
        <title>Rhizobium sp. strain NGR234 possesses a remarkable number of secretion systems.</title>
        <authorList>
            <person name="Schmeisser C."/>
            <person name="Liesegang H."/>
            <person name="Krysciak D."/>
            <person name="Bakkou N."/>
            <person name="Le Quere A."/>
            <person name="Wollherr A."/>
            <person name="Heinemeyer I."/>
            <person name="Morgenstern B."/>
            <person name="Pommerening-Roeser A."/>
            <person name="Flores M."/>
            <person name="Palacios R."/>
            <person name="Brenner S."/>
            <person name="Gottschalk G."/>
            <person name="Schmitz R.A."/>
            <person name="Broughton W.J."/>
            <person name="Perret X."/>
            <person name="Strittmatter A.W."/>
            <person name="Streit W.R."/>
        </authorList>
    </citation>
    <scope>NUCLEOTIDE SEQUENCE [LARGE SCALE GENOMIC DNA]</scope>
    <source>
        <strain evidence="2">NBRC 101917 / NGR234</strain>
    </source>
</reference>
<dbReference type="AlphaFoldDB" id="C3KNT8"/>
<keyword evidence="2" id="KW-1185">Reference proteome</keyword>
<keyword evidence="1" id="KW-0614">Plasmid</keyword>
<proteinExistence type="predicted"/>
<evidence type="ECO:0000313" key="2">
    <source>
        <dbReference type="Proteomes" id="UP000001054"/>
    </source>
</evidence>
<name>C3KNT8_SINFN</name>